<keyword evidence="2" id="KW-1185">Reference proteome</keyword>
<comment type="caution">
    <text evidence="1">The sequence shown here is derived from an EMBL/GenBank/DDBJ whole genome shotgun (WGS) entry which is preliminary data.</text>
</comment>
<gene>
    <name evidence="1" type="ORF">D3874_01695</name>
</gene>
<dbReference type="AlphaFoldDB" id="A0A418WTR7"/>
<dbReference type="RefSeq" id="WP_119775776.1">
    <property type="nucleotide sequence ID" value="NZ_QYUK01000008.1"/>
</dbReference>
<name>A0A418WTR7_9PROT</name>
<accession>A0A418WTR7</accession>
<dbReference type="EMBL" id="QYUK01000008">
    <property type="protein sequence ID" value="RJF94576.1"/>
    <property type="molecule type" value="Genomic_DNA"/>
</dbReference>
<sequence length="110" mass="11241">MTDRNPLRGEVALRLGGQDFILRPSFAALAESEALAGCGLVALARRFLDGSYRLNDVVAVLVPALKAAQGVPVADVGELVLDRGLLAVAPACAALLAAALAPEGDIPNPL</sequence>
<evidence type="ECO:0000313" key="2">
    <source>
        <dbReference type="Proteomes" id="UP000284605"/>
    </source>
</evidence>
<reference evidence="1 2" key="1">
    <citation type="submission" date="2018-09" db="EMBL/GenBank/DDBJ databases">
        <authorList>
            <person name="Zhu H."/>
        </authorList>
    </citation>
    <scope>NUCLEOTIDE SEQUENCE [LARGE SCALE GENOMIC DNA]</scope>
    <source>
        <strain evidence="1 2">K1W22B-8</strain>
    </source>
</reference>
<proteinExistence type="predicted"/>
<protein>
    <submittedName>
        <fullName evidence="1">Gene transfer agent family protein</fullName>
    </submittedName>
</protein>
<evidence type="ECO:0000313" key="1">
    <source>
        <dbReference type="EMBL" id="RJF94576.1"/>
    </source>
</evidence>
<organism evidence="1 2">
    <name type="scientific">Oleomonas cavernae</name>
    <dbReference type="NCBI Taxonomy" id="2320859"/>
    <lineage>
        <taxon>Bacteria</taxon>
        <taxon>Pseudomonadati</taxon>
        <taxon>Pseudomonadota</taxon>
        <taxon>Alphaproteobacteria</taxon>
        <taxon>Acetobacterales</taxon>
        <taxon>Acetobacteraceae</taxon>
        <taxon>Oleomonas</taxon>
    </lineage>
</organism>
<dbReference type="Pfam" id="PF11836">
    <property type="entry name" value="Phage_TAC_11"/>
    <property type="match status" value="1"/>
</dbReference>
<dbReference type="Proteomes" id="UP000284605">
    <property type="component" value="Unassembled WGS sequence"/>
</dbReference>
<dbReference type="InterPro" id="IPR021791">
    <property type="entry name" value="Phage_TAC_11"/>
</dbReference>